<dbReference type="Proteomes" id="UP000695022">
    <property type="component" value="Unplaced"/>
</dbReference>
<feature type="region of interest" description="Disordered" evidence="1">
    <location>
        <begin position="915"/>
        <end position="938"/>
    </location>
</feature>
<organism evidence="3 4">
    <name type="scientific">Priapulus caudatus</name>
    <name type="common">Priapulid worm</name>
    <dbReference type="NCBI Taxonomy" id="37621"/>
    <lineage>
        <taxon>Eukaryota</taxon>
        <taxon>Metazoa</taxon>
        <taxon>Ecdysozoa</taxon>
        <taxon>Scalidophora</taxon>
        <taxon>Priapulida</taxon>
        <taxon>Priapulimorpha</taxon>
        <taxon>Priapulimorphida</taxon>
        <taxon>Priapulidae</taxon>
        <taxon>Priapulus</taxon>
    </lineage>
</organism>
<evidence type="ECO:0000256" key="1">
    <source>
        <dbReference type="SAM" id="MobiDB-lite"/>
    </source>
</evidence>
<feature type="domain" description="SAC3/GANP/THP3 conserved" evidence="2">
    <location>
        <begin position="1"/>
        <end position="57"/>
    </location>
</feature>
<dbReference type="Gene3D" id="1.25.40.990">
    <property type="match status" value="2"/>
</dbReference>
<gene>
    <name evidence="4" type="primary">LOC106813212</name>
</gene>
<dbReference type="PANTHER" id="PTHR12436:SF3">
    <property type="entry name" value="GERMINAL-CENTER ASSOCIATED NUCLEAR PROTEIN"/>
    <property type="match status" value="1"/>
</dbReference>
<accession>A0ABM1EKQ1</accession>
<dbReference type="InterPro" id="IPR045107">
    <property type="entry name" value="SAC3/GANP/THP3"/>
</dbReference>
<name>A0ABM1EKQ1_PRICU</name>
<reference evidence="4" key="1">
    <citation type="submission" date="2025-08" db="UniProtKB">
        <authorList>
            <consortium name="RefSeq"/>
        </authorList>
    </citation>
    <scope>IDENTIFICATION</scope>
</reference>
<dbReference type="GeneID" id="106813212"/>
<dbReference type="InterPro" id="IPR005062">
    <property type="entry name" value="SAC3/GANP/THP3_conserved"/>
</dbReference>
<evidence type="ECO:0000313" key="4">
    <source>
        <dbReference type="RefSeq" id="XP_014672772.1"/>
    </source>
</evidence>
<protein>
    <submittedName>
        <fullName evidence="4">Germinal-center associated nuclear protein-like</fullName>
    </submittedName>
</protein>
<proteinExistence type="predicted"/>
<keyword evidence="3" id="KW-1185">Reference proteome</keyword>
<sequence length="1078" mass="119384">MHRYFNQVRTLAIRTILLAYTTHKKSVQLPLGELVRALAFGGAAEARAFCEHFGLDVGDEMVLLHRAAFMTPEGALPPRRSAIIEEKRLISVGEVVNGGPLPPITAHVPASSFDVNGRYRTTLPVAMTTRPPPVEDALPGATATGSTLESSASVAADTETRLLAASIPSNAIKEFARELCLEVIQDMCRDVAVATVVNTKAIISSVFGIVSSVLEEVVATEIRLHGGHPPSCPIPSHCFYPEFPPVDWNSEERLADIEGAVSALWLPAVVAEPCDSWTAACDAVWSYVGMVTGADGDDDNDEASITLISRLHLHERRTLASVDEPLAHELRPTRVLTLTMTYLVRHLMHRGVDGHTEWYDFLWNRTRGIRKDITQQDLCSVESAALVEKCARFHIHCAARLCEEEMMTFDPKINDENLTKTLQTLKQMYDDLESDGKTRCAGEAEFRAYDILLNLNEGDKLRQVSHYRTELRMSDEVKFAVKAFSALNSNNLRLLNLALEQERRKLDARELRLREEAEADTREKVAEDVREEIEASVVAEEVAGVAVDEMREVALLLQEQQRSLVAAVLTSELLDDMVTTECGATCRDVYATDVEDVQLFLAEQKRKVERLRLARYFRKWVNAYAGRLRLRGSMLAFPSAPPMVSAAQQFARLHPGGATKRARVGEESPLVLERRQKYASQALSLHGYIHLLQQELAWKPLNIPHLIAPHLTKRRSRWLHLLLEGGDIELYSWTSNNGRRRLEFASQQSTVTTRWHLVLYSVDVEQNARRRLGCASMLSMSGRKYLTGPESERIWVTASEITTTCFRRDLMYDYLSYRSFAPMPERAIGLPPGKQTWRPPLTAAVVSLALELGPLVRWTAGYHGTLRARDRSAVVCCRPGALDAFRPPVTWTEASCRQYRADAVTLNDTVATATQTHREERVDASALQPAPPGSTARKVDVTFRDKDPLRTVAMTTRDRLAARLSSEKSESDAFEKYLASALNASAEGAGIASPDYGAETPPGGGEVKRSSSSALATPARGKSPRLSSSGADASPRDAAARGAIYGGDLNSSIGELRESVILSKAESVRDELKLRMLL</sequence>
<feature type="region of interest" description="Disordered" evidence="1">
    <location>
        <begin position="992"/>
        <end position="1036"/>
    </location>
</feature>
<dbReference type="RefSeq" id="XP_014672772.1">
    <property type="nucleotide sequence ID" value="XM_014817286.1"/>
</dbReference>
<dbReference type="PANTHER" id="PTHR12436">
    <property type="entry name" value="80 KDA MCM3-ASSOCIATED PROTEIN"/>
    <property type="match status" value="1"/>
</dbReference>
<evidence type="ECO:0000259" key="2">
    <source>
        <dbReference type="Pfam" id="PF03399"/>
    </source>
</evidence>
<dbReference type="Pfam" id="PF03399">
    <property type="entry name" value="SAC3_GANP"/>
    <property type="match status" value="2"/>
</dbReference>
<evidence type="ECO:0000313" key="3">
    <source>
        <dbReference type="Proteomes" id="UP000695022"/>
    </source>
</evidence>
<feature type="domain" description="SAC3/GANP/THP3 conserved" evidence="2">
    <location>
        <begin position="316"/>
        <end position="492"/>
    </location>
</feature>